<accession>A0A3B5Q3W2</accession>
<name>A0A3B5Q3W2_XIPMA</name>
<keyword evidence="1" id="KW-0732">Signal</keyword>
<reference evidence="3" key="1">
    <citation type="submission" date="2012-01" db="EMBL/GenBank/DDBJ databases">
        <authorList>
            <person name="Walter R."/>
            <person name="Schartl M."/>
            <person name="Warren W."/>
        </authorList>
    </citation>
    <scope>NUCLEOTIDE SEQUENCE [LARGE SCALE GENOMIC DNA]</scope>
    <source>
        <strain evidence="3">JP 163 A</strain>
    </source>
</reference>
<dbReference type="Proteomes" id="UP000002852">
    <property type="component" value="Unassembled WGS sequence"/>
</dbReference>
<reference evidence="2" key="4">
    <citation type="submission" date="2025-09" db="UniProtKB">
        <authorList>
            <consortium name="Ensembl"/>
        </authorList>
    </citation>
    <scope>IDENTIFICATION</scope>
    <source>
        <strain evidence="2">JP 163 A</strain>
    </source>
</reference>
<evidence type="ECO:0000313" key="3">
    <source>
        <dbReference type="Proteomes" id="UP000002852"/>
    </source>
</evidence>
<reference evidence="2" key="3">
    <citation type="submission" date="2025-08" db="UniProtKB">
        <authorList>
            <consortium name="Ensembl"/>
        </authorList>
    </citation>
    <scope>IDENTIFICATION</scope>
    <source>
        <strain evidence="2">JP 163 A</strain>
    </source>
</reference>
<evidence type="ECO:0000256" key="1">
    <source>
        <dbReference type="SAM" id="SignalP"/>
    </source>
</evidence>
<proteinExistence type="predicted"/>
<dbReference type="GeneTree" id="ENSGT00940000177912"/>
<dbReference type="GO" id="GO:0005184">
    <property type="term" value="F:neuropeptide hormone activity"/>
    <property type="evidence" value="ECO:0007669"/>
    <property type="project" value="InterPro"/>
</dbReference>
<organism evidence="2 3">
    <name type="scientific">Xiphophorus maculatus</name>
    <name type="common">Southern platyfish</name>
    <name type="synonym">Platypoecilus maculatus</name>
    <dbReference type="NCBI Taxonomy" id="8083"/>
    <lineage>
        <taxon>Eukaryota</taxon>
        <taxon>Metazoa</taxon>
        <taxon>Chordata</taxon>
        <taxon>Craniata</taxon>
        <taxon>Vertebrata</taxon>
        <taxon>Euteleostomi</taxon>
        <taxon>Actinopterygii</taxon>
        <taxon>Neopterygii</taxon>
        <taxon>Teleostei</taxon>
        <taxon>Neoteleostei</taxon>
        <taxon>Acanthomorphata</taxon>
        <taxon>Ovalentaria</taxon>
        <taxon>Atherinomorphae</taxon>
        <taxon>Cyprinodontiformes</taxon>
        <taxon>Poeciliidae</taxon>
        <taxon>Poeciliinae</taxon>
        <taxon>Xiphophorus</taxon>
    </lineage>
</organism>
<sequence>MSLKVTLLVVWLVSQCWSAPYRRNWTPQAILYLKGARKKILFGSSFNVLFKQMGSCCKSLEIVFSMLLVWLSWERNI</sequence>
<dbReference type="InterPro" id="IPR028126">
    <property type="entry name" value="Spexin"/>
</dbReference>
<dbReference type="AlphaFoldDB" id="A0A3B5Q3W2"/>
<protein>
    <submittedName>
        <fullName evidence="2">Uncharacterized protein</fullName>
    </submittedName>
</protein>
<keyword evidence="3" id="KW-1185">Reference proteome</keyword>
<evidence type="ECO:0000313" key="2">
    <source>
        <dbReference type="Ensembl" id="ENSXMAP00000025502.1"/>
    </source>
</evidence>
<reference evidence="3" key="2">
    <citation type="journal article" date="2013" name="Nat. Genet.">
        <title>The genome of the platyfish, Xiphophorus maculatus, provides insights into evolutionary adaptation and several complex traits.</title>
        <authorList>
            <person name="Schartl M."/>
            <person name="Walter R.B."/>
            <person name="Shen Y."/>
            <person name="Garcia T."/>
            <person name="Catchen J."/>
            <person name="Amores A."/>
            <person name="Braasch I."/>
            <person name="Chalopin D."/>
            <person name="Volff J.N."/>
            <person name="Lesch K.P."/>
            <person name="Bisazza A."/>
            <person name="Minx P."/>
            <person name="Hillier L."/>
            <person name="Wilson R.K."/>
            <person name="Fuerstenberg S."/>
            <person name="Boore J."/>
            <person name="Searle S."/>
            <person name="Postlethwait J.H."/>
            <person name="Warren W.C."/>
        </authorList>
    </citation>
    <scope>NUCLEOTIDE SEQUENCE [LARGE SCALE GENOMIC DNA]</scope>
    <source>
        <strain evidence="3">JP 163 A</strain>
    </source>
</reference>
<feature type="signal peptide" evidence="1">
    <location>
        <begin position="1"/>
        <end position="18"/>
    </location>
</feature>
<dbReference type="InParanoid" id="A0A3B5Q3W2"/>
<dbReference type="Pfam" id="PF15171">
    <property type="entry name" value="Spexin"/>
    <property type="match status" value="1"/>
</dbReference>
<feature type="chain" id="PRO_5017393974" evidence="1">
    <location>
        <begin position="19"/>
        <end position="77"/>
    </location>
</feature>
<dbReference type="Ensembl" id="ENSXMAT00000022955.1">
    <property type="protein sequence ID" value="ENSXMAP00000025502.1"/>
    <property type="gene ID" value="ENSXMAG00000029981.1"/>
</dbReference>